<feature type="modified residue" description="N6-(pyridoxal phosphate)lysine" evidence="7 8">
    <location>
        <position position="43"/>
    </location>
</feature>
<dbReference type="AlphaFoldDB" id="A0A252AY87"/>
<dbReference type="GO" id="GO:0030632">
    <property type="term" value="P:D-alanine biosynthetic process"/>
    <property type="evidence" value="ECO:0007669"/>
    <property type="project" value="UniProtKB-UniRule"/>
</dbReference>
<evidence type="ECO:0000256" key="9">
    <source>
        <dbReference type="PIRSR" id="PIRSR600821-52"/>
    </source>
</evidence>
<dbReference type="CDD" id="cd00430">
    <property type="entry name" value="PLPDE_III_AR"/>
    <property type="match status" value="1"/>
</dbReference>
<evidence type="ECO:0000256" key="5">
    <source>
        <dbReference type="ARBA" id="ARBA00022898"/>
    </source>
</evidence>
<reference evidence="12" key="1">
    <citation type="submission" date="2014-06" db="EMBL/GenBank/DDBJ databases">
        <authorList>
            <person name="Winans N.J."/>
            <person name="Newell P.D."/>
            <person name="Douglas A.E."/>
        </authorList>
    </citation>
    <scope>NUCLEOTIDE SEQUENCE [LARGE SCALE GENOMIC DNA]</scope>
</reference>
<dbReference type="PANTHER" id="PTHR30511:SF0">
    <property type="entry name" value="ALANINE RACEMASE, CATABOLIC-RELATED"/>
    <property type="match status" value="1"/>
</dbReference>
<dbReference type="Gene3D" id="3.20.20.10">
    <property type="entry name" value="Alanine racemase"/>
    <property type="match status" value="1"/>
</dbReference>
<dbReference type="HAMAP" id="MF_01201">
    <property type="entry name" value="Ala_racemase"/>
    <property type="match status" value="1"/>
</dbReference>
<evidence type="ECO:0000256" key="6">
    <source>
        <dbReference type="ARBA" id="ARBA00023235"/>
    </source>
</evidence>
<dbReference type="PROSITE" id="PS00395">
    <property type="entry name" value="ALANINE_RACEMASE"/>
    <property type="match status" value="1"/>
</dbReference>
<dbReference type="InterPro" id="IPR009006">
    <property type="entry name" value="Ala_racemase/Decarboxylase_C"/>
</dbReference>
<feature type="domain" description="Alanine racemase C-terminal" evidence="10">
    <location>
        <begin position="243"/>
        <end position="372"/>
    </location>
</feature>
<comment type="caution">
    <text evidence="11">The sequence shown here is derived from an EMBL/GenBank/DDBJ whole genome shotgun (WGS) entry which is preliminary data.</text>
</comment>
<sequence length="377" mass="40495">MTQPSDEGWEGGRLLIDLSAIAANYTQLQTFVRPATETGAAVKANAYGLGLAEIAPVLRDAGCRTFFVAHVAEGVALRPLLGNDCRIFVLHGPPPETSAAFLTYNLLPVLNSLPQLHEWQRLAHQHGRPLPAALQVDSGMSRFGLSESDVLALANQTNGLQGIEPVLVMSHLACSDTSDHPQNRTQLDNFLRLRALLPSAPASLSASSGIFLGPEWRFDLVRPGAALYGINPTPGQPNPMRSTIRLQARVIQTRHVPAGASVGYGATFTTKRSTDIALLGIGYGDGFPRRLGQRGFAVLPDRPDIKLPIIGRISMDSLAVDITDLAGQPIAPGVAFDLIGPHNPLDETAFLADTIGYELLTDLGSRYHRIHHSPRKG</sequence>
<feature type="active site" description="Proton acceptor; specific for L-alanine" evidence="7">
    <location>
        <position position="264"/>
    </location>
</feature>
<name>A0A252AY87_9PROT</name>
<dbReference type="GO" id="GO:0005829">
    <property type="term" value="C:cytosol"/>
    <property type="evidence" value="ECO:0007669"/>
    <property type="project" value="TreeGrafter"/>
</dbReference>
<dbReference type="Proteomes" id="UP000194641">
    <property type="component" value="Unassembled WGS sequence"/>
</dbReference>
<evidence type="ECO:0000256" key="2">
    <source>
        <dbReference type="ARBA" id="ARBA00001933"/>
    </source>
</evidence>
<comment type="similarity">
    <text evidence="3 7">Belongs to the alanine racemase family.</text>
</comment>
<dbReference type="EC" id="5.1.1.1" evidence="4 7"/>
<protein>
    <recommendedName>
        <fullName evidence="4 7">Alanine racemase</fullName>
        <ecNumber evidence="4 7">5.1.1.1</ecNumber>
    </recommendedName>
</protein>
<dbReference type="SMART" id="SM01005">
    <property type="entry name" value="Ala_racemase_C"/>
    <property type="match status" value="1"/>
</dbReference>
<comment type="function">
    <text evidence="7">Catalyzes the interconversion of L-alanine and D-alanine. May also act on other amino acids.</text>
</comment>
<keyword evidence="6 7" id="KW-0413">Isomerase</keyword>
<dbReference type="NCBIfam" id="TIGR00492">
    <property type="entry name" value="alr"/>
    <property type="match status" value="1"/>
</dbReference>
<dbReference type="InterPro" id="IPR029066">
    <property type="entry name" value="PLP-binding_barrel"/>
</dbReference>
<dbReference type="RefSeq" id="WP_086658563.1">
    <property type="nucleotide sequence ID" value="NZ_JBJJWX010000004.1"/>
</dbReference>
<evidence type="ECO:0000256" key="4">
    <source>
        <dbReference type="ARBA" id="ARBA00013089"/>
    </source>
</evidence>
<organism evidence="11 12">
    <name type="scientific">Acetobacter indonesiensis</name>
    <dbReference type="NCBI Taxonomy" id="104101"/>
    <lineage>
        <taxon>Bacteria</taxon>
        <taxon>Pseudomonadati</taxon>
        <taxon>Pseudomonadota</taxon>
        <taxon>Alphaproteobacteria</taxon>
        <taxon>Acetobacterales</taxon>
        <taxon>Acetobacteraceae</taxon>
        <taxon>Acetobacter</taxon>
    </lineage>
</organism>
<comment type="pathway">
    <text evidence="7">Amino-acid biosynthesis; D-alanine biosynthesis; D-alanine from L-alanine: step 1/1.</text>
</comment>
<feature type="active site" description="Proton acceptor; specific for D-alanine" evidence="7">
    <location>
        <position position="43"/>
    </location>
</feature>
<comment type="cofactor">
    <cofactor evidence="2 7 8">
        <name>pyridoxal 5'-phosphate</name>
        <dbReference type="ChEBI" id="CHEBI:597326"/>
    </cofactor>
</comment>
<dbReference type="InterPro" id="IPR000821">
    <property type="entry name" value="Ala_racemase"/>
</dbReference>
<dbReference type="GO" id="GO:0030170">
    <property type="term" value="F:pyridoxal phosphate binding"/>
    <property type="evidence" value="ECO:0007669"/>
    <property type="project" value="UniProtKB-UniRule"/>
</dbReference>
<feature type="binding site" evidence="7 9">
    <location>
        <position position="315"/>
    </location>
    <ligand>
        <name>substrate</name>
    </ligand>
</feature>
<keyword evidence="5 7" id="KW-0663">Pyridoxal phosphate</keyword>
<evidence type="ECO:0000313" key="12">
    <source>
        <dbReference type="Proteomes" id="UP000194641"/>
    </source>
</evidence>
<evidence type="ECO:0000256" key="7">
    <source>
        <dbReference type="HAMAP-Rule" id="MF_01201"/>
    </source>
</evidence>
<proteinExistence type="inferred from homology"/>
<dbReference type="SUPFAM" id="SSF50621">
    <property type="entry name" value="Alanine racemase C-terminal domain-like"/>
    <property type="match status" value="1"/>
</dbReference>
<comment type="catalytic activity">
    <reaction evidence="1 7">
        <text>L-alanine = D-alanine</text>
        <dbReference type="Rhea" id="RHEA:20249"/>
        <dbReference type="ChEBI" id="CHEBI:57416"/>
        <dbReference type="ChEBI" id="CHEBI:57972"/>
        <dbReference type="EC" id="5.1.1.1"/>
    </reaction>
</comment>
<dbReference type="SUPFAM" id="SSF51419">
    <property type="entry name" value="PLP-binding barrel"/>
    <property type="match status" value="1"/>
</dbReference>
<dbReference type="InterPro" id="IPR020622">
    <property type="entry name" value="Ala_racemase_pyridoxalP-BS"/>
</dbReference>
<dbReference type="Gene3D" id="2.40.37.10">
    <property type="entry name" value="Lyase, Ornithine Decarboxylase, Chain A, domain 1"/>
    <property type="match status" value="1"/>
</dbReference>
<gene>
    <name evidence="11" type="ORF">HK17_05820</name>
</gene>
<dbReference type="Pfam" id="PF00842">
    <property type="entry name" value="Ala_racemase_C"/>
    <property type="match status" value="1"/>
</dbReference>
<dbReference type="EMBL" id="JOPA01000002">
    <property type="protein sequence ID" value="OUI96770.1"/>
    <property type="molecule type" value="Genomic_DNA"/>
</dbReference>
<dbReference type="Pfam" id="PF01168">
    <property type="entry name" value="Ala_racemase_N"/>
    <property type="match status" value="1"/>
</dbReference>
<evidence type="ECO:0000256" key="1">
    <source>
        <dbReference type="ARBA" id="ARBA00000316"/>
    </source>
</evidence>
<evidence type="ECO:0000256" key="3">
    <source>
        <dbReference type="ARBA" id="ARBA00007880"/>
    </source>
</evidence>
<dbReference type="InterPro" id="IPR011079">
    <property type="entry name" value="Ala_racemase_C"/>
</dbReference>
<dbReference type="PANTHER" id="PTHR30511">
    <property type="entry name" value="ALANINE RACEMASE"/>
    <property type="match status" value="1"/>
</dbReference>
<evidence type="ECO:0000313" key="11">
    <source>
        <dbReference type="EMBL" id="OUI96770.1"/>
    </source>
</evidence>
<evidence type="ECO:0000259" key="10">
    <source>
        <dbReference type="SMART" id="SM01005"/>
    </source>
</evidence>
<dbReference type="InterPro" id="IPR001608">
    <property type="entry name" value="Ala_racemase_N"/>
</dbReference>
<dbReference type="PRINTS" id="PR00992">
    <property type="entry name" value="ALARACEMASE"/>
</dbReference>
<evidence type="ECO:0000256" key="8">
    <source>
        <dbReference type="PIRSR" id="PIRSR600821-50"/>
    </source>
</evidence>
<accession>A0A252AY87</accession>
<feature type="binding site" evidence="7 9">
    <location>
        <position position="142"/>
    </location>
    <ligand>
        <name>substrate</name>
    </ligand>
</feature>
<dbReference type="GO" id="GO:0008784">
    <property type="term" value="F:alanine racemase activity"/>
    <property type="evidence" value="ECO:0007669"/>
    <property type="project" value="UniProtKB-UniRule"/>
</dbReference>
<dbReference type="UniPathway" id="UPA00042">
    <property type="reaction ID" value="UER00497"/>
</dbReference>